<dbReference type="Proteomes" id="UP001343257">
    <property type="component" value="Unassembled WGS sequence"/>
</dbReference>
<organism evidence="2 3">
    <name type="scientific">Paenibacillus chibensis</name>
    <dbReference type="NCBI Taxonomy" id="59846"/>
    <lineage>
        <taxon>Bacteria</taxon>
        <taxon>Bacillati</taxon>
        <taxon>Bacillota</taxon>
        <taxon>Bacilli</taxon>
        <taxon>Bacillales</taxon>
        <taxon>Paenibacillaceae</taxon>
        <taxon>Paenibacillus</taxon>
    </lineage>
</organism>
<accession>A0ABU6PZF6</accession>
<dbReference type="InterPro" id="IPR058869">
    <property type="entry name" value="YqzN_YkzM"/>
</dbReference>
<dbReference type="RefSeq" id="WP_328281454.1">
    <property type="nucleotide sequence ID" value="NZ_JARTLD010000063.1"/>
</dbReference>
<dbReference type="EMBL" id="JARTLD010000063">
    <property type="protein sequence ID" value="MED5020197.1"/>
    <property type="molecule type" value="Genomic_DNA"/>
</dbReference>
<evidence type="ECO:0000313" key="2">
    <source>
        <dbReference type="EMBL" id="MED5020197.1"/>
    </source>
</evidence>
<protein>
    <recommendedName>
        <fullName evidence="1">YqzN/YkzM domain-containing protein</fullName>
    </recommendedName>
</protein>
<proteinExistence type="predicted"/>
<comment type="caution">
    <text evidence="2">The sequence shown here is derived from an EMBL/GenBank/DDBJ whole genome shotgun (WGS) entry which is preliminary data.</text>
</comment>
<keyword evidence="3" id="KW-1185">Reference proteome</keyword>
<gene>
    <name evidence="2" type="ORF">P9847_23290</name>
</gene>
<sequence>MAVKKTSSNEAAASVGQEPRYVLAELKEHAQELFGVKAEVMTGAFYQAEEERLSVTEARTKIEQFMKAKVEK</sequence>
<reference evidence="2 3" key="1">
    <citation type="submission" date="2023-03" db="EMBL/GenBank/DDBJ databases">
        <title>Bacillus Genome Sequencing.</title>
        <authorList>
            <person name="Dunlap C."/>
        </authorList>
    </citation>
    <scope>NUCLEOTIDE SEQUENCE [LARGE SCALE GENOMIC DNA]</scope>
    <source>
        <strain evidence="2 3">NRS-52</strain>
    </source>
</reference>
<evidence type="ECO:0000313" key="3">
    <source>
        <dbReference type="Proteomes" id="UP001343257"/>
    </source>
</evidence>
<evidence type="ECO:0000259" key="1">
    <source>
        <dbReference type="Pfam" id="PF26160"/>
    </source>
</evidence>
<feature type="domain" description="YqzN/YkzM" evidence="1">
    <location>
        <begin position="18"/>
        <end position="69"/>
    </location>
</feature>
<name>A0ABU6PZF6_9BACL</name>
<dbReference type="Pfam" id="PF26160">
    <property type="entry name" value="YqzN_YkzM"/>
    <property type="match status" value="1"/>
</dbReference>